<feature type="signal peptide" evidence="1">
    <location>
        <begin position="1"/>
        <end position="16"/>
    </location>
</feature>
<dbReference type="Proteomes" id="UP001162060">
    <property type="component" value="Unassembled WGS sequence"/>
</dbReference>
<dbReference type="AlphaFoldDB" id="A0AAV1UR23"/>
<keyword evidence="1" id="KW-0732">Signal</keyword>
<accession>A0AAV1UR23</accession>
<evidence type="ECO:0000313" key="2">
    <source>
        <dbReference type="EMBL" id="CAK7936995.1"/>
    </source>
</evidence>
<sequence length="46" mass="5218">MDAKWILLAYPVCIVAQSLTGMCARQLKTQMVNNIKNYTMKVTKAK</sequence>
<gene>
    <name evidence="2" type="ORF">PM001_LOCUS22145</name>
</gene>
<proteinExistence type="predicted"/>
<reference evidence="2" key="1">
    <citation type="submission" date="2024-01" db="EMBL/GenBank/DDBJ databases">
        <authorList>
            <person name="Webb A."/>
        </authorList>
    </citation>
    <scope>NUCLEOTIDE SEQUENCE</scope>
    <source>
        <strain evidence="2">Pm1</strain>
    </source>
</reference>
<feature type="chain" id="PRO_5043427098" evidence="1">
    <location>
        <begin position="17"/>
        <end position="46"/>
    </location>
</feature>
<evidence type="ECO:0000313" key="3">
    <source>
        <dbReference type="Proteomes" id="UP001162060"/>
    </source>
</evidence>
<comment type="caution">
    <text evidence="2">The sequence shown here is derived from an EMBL/GenBank/DDBJ whole genome shotgun (WGS) entry which is preliminary data.</text>
</comment>
<organism evidence="2 3">
    <name type="scientific">Peronospora matthiolae</name>
    <dbReference type="NCBI Taxonomy" id="2874970"/>
    <lineage>
        <taxon>Eukaryota</taxon>
        <taxon>Sar</taxon>
        <taxon>Stramenopiles</taxon>
        <taxon>Oomycota</taxon>
        <taxon>Peronosporomycetes</taxon>
        <taxon>Peronosporales</taxon>
        <taxon>Peronosporaceae</taxon>
        <taxon>Peronospora</taxon>
    </lineage>
</organism>
<evidence type="ECO:0000256" key="1">
    <source>
        <dbReference type="SAM" id="SignalP"/>
    </source>
</evidence>
<dbReference type="EMBL" id="CAKLBY020000226">
    <property type="protein sequence ID" value="CAK7936995.1"/>
    <property type="molecule type" value="Genomic_DNA"/>
</dbReference>
<name>A0AAV1UR23_9STRA</name>
<protein>
    <submittedName>
        <fullName evidence="2">Uncharacterized protein</fullName>
    </submittedName>
</protein>